<keyword evidence="3" id="KW-1185">Reference proteome</keyword>
<proteinExistence type="predicted"/>
<evidence type="ECO:0000313" key="3">
    <source>
        <dbReference type="Proteomes" id="UP000237144"/>
    </source>
</evidence>
<comment type="caution">
    <text evidence="2">The sequence shown here is derived from an EMBL/GenBank/DDBJ whole genome shotgun (WGS) entry which is preliminary data.</text>
</comment>
<accession>A0A2S5B696</accession>
<sequence length="485" mass="53435">MEPSVEETAMPAPCFLIKLPQELLKMILSNLHPPVGSVKDKEYRELINSLLAAMHSCRTLLYAGRPILYREPVFFWAHSTVPLEASSWSYSTFASPYVDAAVSNSTVAAVVHDLPRLEVLIHIDPGDRDPISRGLLQKKALGIQSDILAACTQLTSVSVVLYDLDQAEHVGSLLAAMPNLSSLAISILHAGNKDEDAELYAACLKRLAPSGERALAKLFLVDYQGEDVEEFEDHESQDGPPAVGKGSDSAGEMPAILNRVTAALAIDLRRSHERDAVRSYLPDWAHSIEGVADGLTGVTIKYQWPNVAFTVDQDDMTILTAPCFESNRLTTIELEYEHEDYVASGVPRMESYANSFGRIAYSPSIFGLFHHARKLRLGWSRGLSLQHLEVLAAASPELESLELPSSLWSLTPAELKTDLPEQLSAFEQQLIKTLDRFSHLRRIDLGVWPYQGTSDDGQVVSGRPALQQWASARGLALKLERGFHA</sequence>
<gene>
    <name evidence="2" type="ORF">BMF94_4708</name>
</gene>
<dbReference type="AlphaFoldDB" id="A0A2S5B696"/>
<feature type="region of interest" description="Disordered" evidence="1">
    <location>
        <begin position="230"/>
        <end position="250"/>
    </location>
</feature>
<dbReference type="EMBL" id="PJQD01000053">
    <property type="protein sequence ID" value="POY72265.1"/>
    <property type="molecule type" value="Genomic_DNA"/>
</dbReference>
<name>A0A2S5B696_9BASI</name>
<dbReference type="Proteomes" id="UP000237144">
    <property type="component" value="Unassembled WGS sequence"/>
</dbReference>
<protein>
    <submittedName>
        <fullName evidence="2">Uncharacterized protein</fullName>
    </submittedName>
</protein>
<organism evidence="2 3">
    <name type="scientific">Rhodotorula taiwanensis</name>
    <dbReference type="NCBI Taxonomy" id="741276"/>
    <lineage>
        <taxon>Eukaryota</taxon>
        <taxon>Fungi</taxon>
        <taxon>Dikarya</taxon>
        <taxon>Basidiomycota</taxon>
        <taxon>Pucciniomycotina</taxon>
        <taxon>Microbotryomycetes</taxon>
        <taxon>Sporidiobolales</taxon>
        <taxon>Sporidiobolaceae</taxon>
        <taxon>Rhodotorula</taxon>
    </lineage>
</organism>
<reference evidence="2 3" key="1">
    <citation type="journal article" date="2018" name="Front. Microbiol.">
        <title>Prospects for Fungal Bioremediation of Acidic Radioactive Waste Sites: Characterization and Genome Sequence of Rhodotorula taiwanensis MD1149.</title>
        <authorList>
            <person name="Tkavc R."/>
            <person name="Matrosova V.Y."/>
            <person name="Grichenko O.E."/>
            <person name="Gostincar C."/>
            <person name="Volpe R.P."/>
            <person name="Klimenkova P."/>
            <person name="Gaidamakova E.K."/>
            <person name="Zhou C.E."/>
            <person name="Stewart B.J."/>
            <person name="Lyman M.G."/>
            <person name="Malfatti S.A."/>
            <person name="Rubinfeld B."/>
            <person name="Courtot M."/>
            <person name="Singh J."/>
            <person name="Dalgard C.L."/>
            <person name="Hamilton T."/>
            <person name="Frey K.G."/>
            <person name="Gunde-Cimerman N."/>
            <person name="Dugan L."/>
            <person name="Daly M.J."/>
        </authorList>
    </citation>
    <scope>NUCLEOTIDE SEQUENCE [LARGE SCALE GENOMIC DNA]</scope>
    <source>
        <strain evidence="2 3">MD1149</strain>
    </source>
</reference>
<evidence type="ECO:0000256" key="1">
    <source>
        <dbReference type="SAM" id="MobiDB-lite"/>
    </source>
</evidence>
<evidence type="ECO:0000313" key="2">
    <source>
        <dbReference type="EMBL" id="POY72265.1"/>
    </source>
</evidence>